<accession>A0ABT4JDB7</accession>
<dbReference type="Proteomes" id="UP001321186">
    <property type="component" value="Unassembled WGS sequence"/>
</dbReference>
<dbReference type="RefSeq" id="WP_269003414.1">
    <property type="nucleotide sequence ID" value="NZ_JAANOH010000001.1"/>
</dbReference>
<evidence type="ECO:0000256" key="1">
    <source>
        <dbReference type="SAM" id="Phobius"/>
    </source>
</evidence>
<feature type="transmembrane region" description="Helical" evidence="1">
    <location>
        <begin position="39"/>
        <end position="60"/>
    </location>
</feature>
<evidence type="ECO:0000313" key="3">
    <source>
        <dbReference type="Proteomes" id="UP001321186"/>
    </source>
</evidence>
<name>A0ABT4JDB7_9BACT</name>
<feature type="transmembrane region" description="Helical" evidence="1">
    <location>
        <begin position="6"/>
        <end position="27"/>
    </location>
</feature>
<keyword evidence="3" id="KW-1185">Reference proteome</keyword>
<keyword evidence="1" id="KW-0472">Membrane</keyword>
<evidence type="ECO:0000313" key="2">
    <source>
        <dbReference type="EMBL" id="MCZ2473918.1"/>
    </source>
</evidence>
<protein>
    <submittedName>
        <fullName evidence="2">Uncharacterized protein</fullName>
    </submittedName>
</protein>
<comment type="caution">
    <text evidence="2">The sequence shown here is derived from an EMBL/GenBank/DDBJ whole genome shotgun (WGS) entry which is preliminary data.</text>
</comment>
<dbReference type="EMBL" id="JAANOH010000001">
    <property type="protein sequence ID" value="MCZ2473918.1"/>
    <property type="molecule type" value="Genomic_DNA"/>
</dbReference>
<keyword evidence="1" id="KW-1133">Transmembrane helix</keyword>
<reference evidence="2 3" key="1">
    <citation type="submission" date="2020-03" db="EMBL/GenBank/DDBJ databases">
        <authorList>
            <person name="Pitt A."/>
            <person name="Hahn M.W."/>
        </authorList>
    </citation>
    <scope>NUCLEOTIDE SEQUENCE [LARGE SCALE GENOMIC DNA]</scope>
    <source>
        <strain evidence="2 3">5A-MARBSE</strain>
    </source>
</reference>
<sequence>MNNKLVKIMMLSLVLVWIMIYATEGIAKAIWPTKQYKKYRLWIFAMVMLNVLISFFLMLSPYQLFGQSSSDGYYSLLVTAHITYLIVGCGLHVFSQVDEKKIVA</sequence>
<feature type="transmembrane region" description="Helical" evidence="1">
    <location>
        <begin position="72"/>
        <end position="94"/>
    </location>
</feature>
<proteinExistence type="predicted"/>
<keyword evidence="1" id="KW-0812">Transmembrane</keyword>
<organism evidence="2 3">
    <name type="scientific">Aquirufa ecclesiirivi</name>
    <dbReference type="NCBI Taxonomy" id="2715124"/>
    <lineage>
        <taxon>Bacteria</taxon>
        <taxon>Pseudomonadati</taxon>
        <taxon>Bacteroidota</taxon>
        <taxon>Cytophagia</taxon>
        <taxon>Cytophagales</taxon>
        <taxon>Flectobacillaceae</taxon>
        <taxon>Aquirufa</taxon>
    </lineage>
</organism>
<gene>
    <name evidence="2" type="ORF">G9H61_00550</name>
</gene>